<evidence type="ECO:0000256" key="6">
    <source>
        <dbReference type="HAMAP-Rule" id="MF_01216"/>
    </source>
</evidence>
<comment type="subunit">
    <text evidence="6">Homodimer.</text>
</comment>
<dbReference type="InterPro" id="IPR029039">
    <property type="entry name" value="Flavoprotein-like_sf"/>
</dbReference>
<keyword evidence="2 6" id="KW-0288">FMN</keyword>
<dbReference type="Pfam" id="PF02525">
    <property type="entry name" value="Flavodoxin_2"/>
    <property type="match status" value="1"/>
</dbReference>
<dbReference type="PANTHER" id="PTHR43741">
    <property type="entry name" value="FMN-DEPENDENT NADH-AZOREDUCTASE 1"/>
    <property type="match status" value="1"/>
</dbReference>
<dbReference type="PANTHER" id="PTHR43741:SF2">
    <property type="entry name" value="FMN-DEPENDENT NADH:QUINONE OXIDOREDUCTASE"/>
    <property type="match status" value="1"/>
</dbReference>
<dbReference type="InterPro" id="IPR023048">
    <property type="entry name" value="NADH:quinone_OxRdtase_FMN_depd"/>
</dbReference>
<evidence type="ECO:0000313" key="8">
    <source>
        <dbReference type="EMBL" id="MDT0497785.1"/>
    </source>
</evidence>
<reference evidence="8 9" key="1">
    <citation type="submission" date="2023-09" db="EMBL/GenBank/DDBJ databases">
        <authorList>
            <person name="Rey-Velasco X."/>
        </authorList>
    </citation>
    <scope>NUCLEOTIDE SEQUENCE [LARGE SCALE GENOMIC DNA]</scope>
    <source>
        <strain evidence="8 9">W345</strain>
    </source>
</reference>
<dbReference type="InterPro" id="IPR003680">
    <property type="entry name" value="Flavodoxin_fold"/>
</dbReference>
<dbReference type="SUPFAM" id="SSF52218">
    <property type="entry name" value="Flavoproteins"/>
    <property type="match status" value="1"/>
</dbReference>
<evidence type="ECO:0000256" key="4">
    <source>
        <dbReference type="ARBA" id="ARBA00023027"/>
    </source>
</evidence>
<sequence length="200" mass="21904">MSKLLQIKSSLFSDLGKSSTLANSFVEAWHQTHPQDEVVVRDLSSDPIPHLDAERFQAFLAAPEARTEAQKAIVAESDALIEELRAADVVVLGLPMYNFGIPSQLKSYFDHIARAGVSFRYTANGPEGLLGDKKVYVFAARGGQYRDTPTDTQTGYIRTFLGFLGFKDIEFVYAEGLALGEESVQKALDEAGANIVRLTA</sequence>
<comment type="caution">
    <text evidence="6">Lacks conserved residue(s) required for the propagation of feature annotation.</text>
</comment>
<evidence type="ECO:0000259" key="7">
    <source>
        <dbReference type="Pfam" id="PF02525"/>
    </source>
</evidence>
<feature type="domain" description="Flavodoxin-like fold" evidence="7">
    <location>
        <begin position="3"/>
        <end position="195"/>
    </location>
</feature>
<dbReference type="GO" id="GO:0016491">
    <property type="term" value="F:oxidoreductase activity"/>
    <property type="evidence" value="ECO:0007669"/>
    <property type="project" value="UniProtKB-KW"/>
</dbReference>
<evidence type="ECO:0000256" key="2">
    <source>
        <dbReference type="ARBA" id="ARBA00022643"/>
    </source>
</evidence>
<comment type="caution">
    <text evidence="8">The sequence shown here is derived from an EMBL/GenBank/DDBJ whole genome shotgun (WGS) entry which is preliminary data.</text>
</comment>
<dbReference type="EMBL" id="JAVRIC010000013">
    <property type="protein sequence ID" value="MDT0497785.1"/>
    <property type="molecule type" value="Genomic_DNA"/>
</dbReference>
<organism evidence="8 9">
    <name type="scientific">Banduia mediterranea</name>
    <dbReference type="NCBI Taxonomy" id="3075609"/>
    <lineage>
        <taxon>Bacteria</taxon>
        <taxon>Pseudomonadati</taxon>
        <taxon>Pseudomonadota</taxon>
        <taxon>Gammaproteobacteria</taxon>
        <taxon>Nevskiales</taxon>
        <taxon>Algiphilaceae</taxon>
        <taxon>Banduia</taxon>
    </lineage>
</organism>
<comment type="catalytic activity">
    <reaction evidence="5">
        <text>N,N-dimethyl-1,4-phenylenediamine + anthranilate + 2 NAD(+) = 2-(4-dimethylaminophenyl)diazenylbenzoate + 2 NADH + 2 H(+)</text>
        <dbReference type="Rhea" id="RHEA:55872"/>
        <dbReference type="ChEBI" id="CHEBI:15378"/>
        <dbReference type="ChEBI" id="CHEBI:15783"/>
        <dbReference type="ChEBI" id="CHEBI:16567"/>
        <dbReference type="ChEBI" id="CHEBI:57540"/>
        <dbReference type="ChEBI" id="CHEBI:57945"/>
        <dbReference type="ChEBI" id="CHEBI:71579"/>
        <dbReference type="EC" id="1.7.1.17"/>
    </reaction>
    <physiologicalReaction direction="right-to-left" evidence="5">
        <dbReference type="Rhea" id="RHEA:55874"/>
    </physiologicalReaction>
</comment>
<feature type="binding site" evidence="6">
    <location>
        <begin position="96"/>
        <end position="99"/>
    </location>
    <ligand>
        <name>FMN</name>
        <dbReference type="ChEBI" id="CHEBI:58210"/>
    </ligand>
</feature>
<keyword evidence="1 6" id="KW-0285">Flavoprotein</keyword>
<accession>A0ABU2WJS7</accession>
<keyword evidence="4 6" id="KW-0520">NAD</keyword>
<proteinExistence type="inferred from homology"/>
<keyword evidence="3 6" id="KW-0560">Oxidoreductase</keyword>
<dbReference type="HAMAP" id="MF_01216">
    <property type="entry name" value="Azoreductase_type1"/>
    <property type="match status" value="1"/>
</dbReference>
<protein>
    <recommendedName>
        <fullName evidence="6">FMN dependent NADH:quinone oxidoreductase</fullName>
        <ecNumber evidence="6">1.6.5.-</ecNumber>
    </recommendedName>
    <alternativeName>
        <fullName evidence="6">Azo-dye reductase</fullName>
    </alternativeName>
    <alternativeName>
        <fullName evidence="6">FMN-dependent NADH-azo compound oxidoreductase</fullName>
    </alternativeName>
    <alternativeName>
        <fullName evidence="6">FMN-dependent NADH-azoreductase</fullName>
        <ecNumber evidence="6">1.7.1.17</ecNumber>
    </alternativeName>
</protein>
<comment type="catalytic activity">
    <reaction evidence="6">
        <text>2 a quinone + NADH + H(+) = 2 a 1,4-benzosemiquinone + NAD(+)</text>
        <dbReference type="Rhea" id="RHEA:65952"/>
        <dbReference type="ChEBI" id="CHEBI:15378"/>
        <dbReference type="ChEBI" id="CHEBI:57540"/>
        <dbReference type="ChEBI" id="CHEBI:57945"/>
        <dbReference type="ChEBI" id="CHEBI:132124"/>
        <dbReference type="ChEBI" id="CHEBI:134225"/>
    </reaction>
</comment>
<evidence type="ECO:0000256" key="5">
    <source>
        <dbReference type="ARBA" id="ARBA00048542"/>
    </source>
</evidence>
<dbReference type="Proteomes" id="UP001254608">
    <property type="component" value="Unassembled WGS sequence"/>
</dbReference>
<dbReference type="EC" id="1.7.1.17" evidence="6"/>
<comment type="similarity">
    <text evidence="6">Belongs to the azoreductase type 1 family.</text>
</comment>
<dbReference type="EC" id="1.6.5.-" evidence="6"/>
<evidence type="ECO:0000256" key="1">
    <source>
        <dbReference type="ARBA" id="ARBA00022630"/>
    </source>
</evidence>
<dbReference type="Gene3D" id="3.40.50.360">
    <property type="match status" value="1"/>
</dbReference>
<evidence type="ECO:0000313" key="9">
    <source>
        <dbReference type="Proteomes" id="UP001254608"/>
    </source>
</evidence>
<gene>
    <name evidence="6" type="primary">azoR</name>
    <name evidence="8" type="ORF">RM530_10470</name>
</gene>
<name>A0ABU2WJS7_9GAMM</name>
<dbReference type="InterPro" id="IPR050104">
    <property type="entry name" value="FMN-dep_NADH:Q_OxRdtase_AzoR1"/>
</dbReference>
<comment type="function">
    <text evidence="6">Also exhibits azoreductase activity. Catalyzes the reductive cleavage of the azo bond in aromatic azo compounds to the corresponding amines.</text>
</comment>
<keyword evidence="9" id="KW-1185">Reference proteome</keyword>
<comment type="cofactor">
    <cofactor evidence="6">
        <name>FMN</name>
        <dbReference type="ChEBI" id="CHEBI:58210"/>
    </cofactor>
    <text evidence="6">Binds 1 FMN per subunit.</text>
</comment>
<feature type="binding site" evidence="6">
    <location>
        <position position="10"/>
    </location>
    <ligand>
        <name>FMN</name>
        <dbReference type="ChEBI" id="CHEBI:58210"/>
    </ligand>
</feature>
<evidence type="ECO:0000256" key="3">
    <source>
        <dbReference type="ARBA" id="ARBA00023002"/>
    </source>
</evidence>
<comment type="function">
    <text evidence="6">Quinone reductase that provides resistance to thiol-specific stress caused by electrophilic quinones.</text>
</comment>
<dbReference type="RefSeq" id="WP_311365176.1">
    <property type="nucleotide sequence ID" value="NZ_JAVRIC010000013.1"/>
</dbReference>